<proteinExistence type="predicted"/>
<evidence type="ECO:0000259" key="1">
    <source>
        <dbReference type="Pfam" id="PF13799"/>
    </source>
</evidence>
<dbReference type="OrthoDB" id="2455205at2"/>
<feature type="domain" description="DUF4183" evidence="1">
    <location>
        <begin position="56"/>
        <end position="120"/>
    </location>
</feature>
<dbReference type="RefSeq" id="WP_004428312.1">
    <property type="nucleotide sequence ID" value="NZ_ALPT02000002.1"/>
</dbReference>
<dbReference type="InterPro" id="IPR025237">
    <property type="entry name" value="DUF4183"/>
</dbReference>
<accession>A0A4S4JWU1</accession>
<evidence type="ECO:0000313" key="3">
    <source>
        <dbReference type="Proteomes" id="UP000297014"/>
    </source>
</evidence>
<dbReference type="EMBL" id="JALP01000204">
    <property type="protein sequence ID" value="THG89671.1"/>
    <property type="molecule type" value="Genomic_DNA"/>
</dbReference>
<dbReference type="Pfam" id="PF13799">
    <property type="entry name" value="DUF4183"/>
    <property type="match status" value="1"/>
</dbReference>
<reference evidence="2 3" key="1">
    <citation type="submission" date="2014-01" db="EMBL/GenBank/DDBJ databases">
        <title>Draft genome sequencing of Bacillus alcalophilus CGMCC 1.3604.</title>
        <authorList>
            <person name="Yang J."/>
            <person name="Diao L."/>
            <person name="Yang S."/>
        </authorList>
    </citation>
    <scope>NUCLEOTIDE SEQUENCE [LARGE SCALE GENOMIC DNA]</scope>
    <source>
        <strain evidence="2 3">CGMCC 1.3604</strain>
    </source>
</reference>
<sequence>MKQPKNKQSIKAKRIYDWTRKDIMLEYRISGHPLPPSKSTKPNNLIYYAIARENQFTFTDSDRLTEYESSKIISPKDSMVVNLFINGILQPPILYKVEAGKLTLLSTDAPLQGNLIILQFICFLSGFPLSIKFQNQPFLPGCNSSLSQ</sequence>
<protein>
    <recommendedName>
        <fullName evidence="1">DUF4183 domain-containing protein</fullName>
    </recommendedName>
</protein>
<evidence type="ECO:0000313" key="2">
    <source>
        <dbReference type="EMBL" id="THG89671.1"/>
    </source>
</evidence>
<organism evidence="2 3">
    <name type="scientific">Alkalihalobacillus alcalophilus ATCC 27647 = CGMCC 1.3604</name>
    <dbReference type="NCBI Taxonomy" id="1218173"/>
    <lineage>
        <taxon>Bacteria</taxon>
        <taxon>Bacillati</taxon>
        <taxon>Bacillota</taxon>
        <taxon>Bacilli</taxon>
        <taxon>Bacillales</taxon>
        <taxon>Bacillaceae</taxon>
        <taxon>Alkalihalobacillus</taxon>
    </lineage>
</organism>
<dbReference type="AlphaFoldDB" id="A0A4S4JWU1"/>
<gene>
    <name evidence="2" type="ORF">AJ85_15785</name>
</gene>
<dbReference type="Proteomes" id="UP000297014">
    <property type="component" value="Unassembled WGS sequence"/>
</dbReference>
<comment type="caution">
    <text evidence="2">The sequence shown here is derived from an EMBL/GenBank/DDBJ whole genome shotgun (WGS) entry which is preliminary data.</text>
</comment>
<name>A0A4S4JWU1_ALKAL</name>